<gene>
    <name evidence="2" type="ORF">PXEA_LOCUS22239</name>
</gene>
<keyword evidence="3" id="KW-1185">Reference proteome</keyword>
<proteinExistence type="predicted"/>
<keyword evidence="1" id="KW-0812">Transmembrane</keyword>
<evidence type="ECO:0000313" key="2">
    <source>
        <dbReference type="EMBL" id="VEL28799.1"/>
    </source>
</evidence>
<dbReference type="AlphaFoldDB" id="A0A3S5BLC5"/>
<reference evidence="2" key="1">
    <citation type="submission" date="2018-11" db="EMBL/GenBank/DDBJ databases">
        <authorList>
            <consortium name="Pathogen Informatics"/>
        </authorList>
    </citation>
    <scope>NUCLEOTIDE SEQUENCE</scope>
</reference>
<feature type="transmembrane region" description="Helical" evidence="1">
    <location>
        <begin position="75"/>
        <end position="98"/>
    </location>
</feature>
<comment type="caution">
    <text evidence="2">The sequence shown here is derived from an EMBL/GenBank/DDBJ whole genome shotgun (WGS) entry which is preliminary data.</text>
</comment>
<dbReference type="Proteomes" id="UP000784294">
    <property type="component" value="Unassembled WGS sequence"/>
</dbReference>
<protein>
    <submittedName>
        <fullName evidence="2">Uncharacterized protein</fullName>
    </submittedName>
</protein>
<dbReference type="EMBL" id="CAAALY010097877">
    <property type="protein sequence ID" value="VEL28799.1"/>
    <property type="molecule type" value="Genomic_DNA"/>
</dbReference>
<organism evidence="2 3">
    <name type="scientific">Protopolystoma xenopodis</name>
    <dbReference type="NCBI Taxonomy" id="117903"/>
    <lineage>
        <taxon>Eukaryota</taxon>
        <taxon>Metazoa</taxon>
        <taxon>Spiralia</taxon>
        <taxon>Lophotrochozoa</taxon>
        <taxon>Platyhelminthes</taxon>
        <taxon>Monogenea</taxon>
        <taxon>Polyopisthocotylea</taxon>
        <taxon>Polystomatidea</taxon>
        <taxon>Polystomatidae</taxon>
        <taxon>Protopolystoma</taxon>
    </lineage>
</organism>
<sequence>MKAPLHDITSLVSTALVLGRCRYLTCVLQHWRHFVQIASIRSGLLSQQELAVSHPCIVVPFTEPTSLLFITHRDLLHTLSLTWATFPYIVSSIFCVYLED</sequence>
<evidence type="ECO:0000313" key="3">
    <source>
        <dbReference type="Proteomes" id="UP000784294"/>
    </source>
</evidence>
<accession>A0A3S5BLC5</accession>
<keyword evidence="1" id="KW-0472">Membrane</keyword>
<evidence type="ECO:0000256" key="1">
    <source>
        <dbReference type="SAM" id="Phobius"/>
    </source>
</evidence>
<name>A0A3S5BLC5_9PLAT</name>
<keyword evidence="1" id="KW-1133">Transmembrane helix</keyword>